<protein>
    <recommendedName>
        <fullName evidence="4">Receptor ligand binding region domain-containing protein</fullName>
    </recommendedName>
</protein>
<keyword evidence="1" id="KW-1133">Transmembrane helix</keyword>
<keyword evidence="1" id="KW-0472">Membrane</keyword>
<feature type="transmembrane region" description="Helical" evidence="1">
    <location>
        <begin position="208"/>
        <end position="235"/>
    </location>
</feature>
<dbReference type="SUPFAM" id="SSF53822">
    <property type="entry name" value="Periplasmic binding protein-like I"/>
    <property type="match status" value="1"/>
</dbReference>
<organism evidence="2 3">
    <name type="scientific">Ramazzottius varieornatus</name>
    <name type="common">Water bear</name>
    <name type="synonym">Tardigrade</name>
    <dbReference type="NCBI Taxonomy" id="947166"/>
    <lineage>
        <taxon>Eukaryota</taxon>
        <taxon>Metazoa</taxon>
        <taxon>Ecdysozoa</taxon>
        <taxon>Tardigrada</taxon>
        <taxon>Eutardigrada</taxon>
        <taxon>Parachela</taxon>
        <taxon>Hypsibioidea</taxon>
        <taxon>Ramazzottiidae</taxon>
        <taxon>Ramazzottius</taxon>
    </lineage>
</organism>
<accession>A0A1D1VZG1</accession>
<dbReference type="InterPro" id="IPR028082">
    <property type="entry name" value="Peripla_BP_I"/>
</dbReference>
<evidence type="ECO:0000313" key="2">
    <source>
        <dbReference type="EMBL" id="GAV06772.1"/>
    </source>
</evidence>
<evidence type="ECO:0000313" key="3">
    <source>
        <dbReference type="Proteomes" id="UP000186922"/>
    </source>
</evidence>
<proteinExistence type="predicted"/>
<dbReference type="STRING" id="947166.A0A1D1VZG1"/>
<reference evidence="2 3" key="1">
    <citation type="journal article" date="2016" name="Nat. Commun.">
        <title>Extremotolerant tardigrade genome and improved radiotolerance of human cultured cells by tardigrade-unique protein.</title>
        <authorList>
            <person name="Hashimoto T."/>
            <person name="Horikawa D.D."/>
            <person name="Saito Y."/>
            <person name="Kuwahara H."/>
            <person name="Kozuka-Hata H."/>
            <person name="Shin-I T."/>
            <person name="Minakuchi Y."/>
            <person name="Ohishi K."/>
            <person name="Motoyama A."/>
            <person name="Aizu T."/>
            <person name="Enomoto A."/>
            <person name="Kondo K."/>
            <person name="Tanaka S."/>
            <person name="Hara Y."/>
            <person name="Koshikawa S."/>
            <person name="Sagara H."/>
            <person name="Miura T."/>
            <person name="Yokobori S."/>
            <person name="Miyagawa K."/>
            <person name="Suzuki Y."/>
            <person name="Kubo T."/>
            <person name="Oyama M."/>
            <person name="Kohara Y."/>
            <person name="Fujiyama A."/>
            <person name="Arakawa K."/>
            <person name="Katayama T."/>
            <person name="Toyoda A."/>
            <person name="Kunieda T."/>
        </authorList>
    </citation>
    <scope>NUCLEOTIDE SEQUENCE [LARGE SCALE GENOMIC DNA]</scope>
    <source>
        <strain evidence="2 3">YOKOZUNA-1</strain>
    </source>
</reference>
<dbReference type="Gene3D" id="3.40.50.2300">
    <property type="match status" value="1"/>
</dbReference>
<dbReference type="AlphaFoldDB" id="A0A1D1VZG1"/>
<dbReference type="Proteomes" id="UP000186922">
    <property type="component" value="Unassembled WGS sequence"/>
</dbReference>
<evidence type="ECO:0008006" key="4">
    <source>
        <dbReference type="Google" id="ProtNLM"/>
    </source>
</evidence>
<dbReference type="OrthoDB" id="10693768at2759"/>
<sequence length="275" mass="30709">MTQGEHVHICFRLIRHSSMGNYHWRYGDQDDGVARTAYRTLLIVEGDPLRVPAKGTNLYHLLEGWRRVALEEFNLTYSLPNAIENFHITGAYDMMMWTAEVINELVEANRTDLLKDGTVLARRFYDRTFTTRIGNFTFDGAGAPGGRDCITGQYDDDNLTEVLRISSLTGKTAATSSIKWPSANWPPPNRPFCGYDGRDPVCVPPSTLLVAITAAVLGGTLVVTAFVLILASILYRSRLEDIWWVMPEEHLCVSSAYTKMPSISTAPRRSVIGSC</sequence>
<keyword evidence="1" id="KW-0812">Transmembrane</keyword>
<gene>
    <name evidence="2" type="primary">RvY_16703-1</name>
    <name evidence="2" type="synonym">RvY_16703.1</name>
    <name evidence="2" type="ORF">RvY_16703</name>
</gene>
<evidence type="ECO:0000256" key="1">
    <source>
        <dbReference type="SAM" id="Phobius"/>
    </source>
</evidence>
<name>A0A1D1VZG1_RAMVA</name>
<keyword evidence="3" id="KW-1185">Reference proteome</keyword>
<comment type="caution">
    <text evidence="2">The sequence shown here is derived from an EMBL/GenBank/DDBJ whole genome shotgun (WGS) entry which is preliminary data.</text>
</comment>
<dbReference type="EMBL" id="BDGG01000014">
    <property type="protein sequence ID" value="GAV06772.1"/>
    <property type="molecule type" value="Genomic_DNA"/>
</dbReference>